<protein>
    <recommendedName>
        <fullName evidence="7">Linear primary-alkylsulfatase</fullName>
        <ecNumber evidence="6">3.1.6.21</ecNumber>
    </recommendedName>
    <alternativeName>
        <fullName evidence="8">Type III linear primary-alkylsulfatase</fullName>
    </alternativeName>
</protein>
<dbReference type="InterPro" id="IPR044097">
    <property type="entry name" value="Bds1/SdsA1_MBL-fold"/>
</dbReference>
<dbReference type="Pfam" id="PF14864">
    <property type="entry name" value="Alkyl_sulf_C"/>
    <property type="match status" value="1"/>
</dbReference>
<keyword evidence="11" id="KW-1185">Reference proteome</keyword>
<evidence type="ECO:0000256" key="8">
    <source>
        <dbReference type="ARBA" id="ARBA00075789"/>
    </source>
</evidence>
<evidence type="ECO:0000259" key="9">
    <source>
        <dbReference type="SMART" id="SM00849"/>
    </source>
</evidence>
<dbReference type="InterPro" id="IPR029229">
    <property type="entry name" value="Alkyl_sulf_C"/>
</dbReference>
<keyword evidence="3 10" id="KW-0378">Hydrolase</keyword>
<dbReference type="InterPro" id="IPR038536">
    <property type="entry name" value="Alkyl/aryl-sulf_dimr_sf"/>
</dbReference>
<keyword evidence="2" id="KW-0479">Metal-binding</keyword>
<organism evidence="10 11">
    <name type="scientific">Parvibaculum sedimenti</name>
    <dbReference type="NCBI Taxonomy" id="2608632"/>
    <lineage>
        <taxon>Bacteria</taxon>
        <taxon>Pseudomonadati</taxon>
        <taxon>Pseudomonadota</taxon>
        <taxon>Alphaproteobacteria</taxon>
        <taxon>Hyphomicrobiales</taxon>
        <taxon>Parvibaculaceae</taxon>
        <taxon>Parvibaculum</taxon>
    </lineage>
</organism>
<dbReference type="Gene3D" id="3.60.15.30">
    <property type="entry name" value="Metallo-beta-lactamase domain"/>
    <property type="match status" value="1"/>
</dbReference>
<dbReference type="InterPro" id="IPR029228">
    <property type="entry name" value="Alkyl_sulf_dimr"/>
</dbReference>
<dbReference type="InterPro" id="IPR001279">
    <property type="entry name" value="Metallo-B-lactamas"/>
</dbReference>
<gene>
    <name evidence="10" type="ORF">F2P47_06105</name>
</gene>
<dbReference type="SUPFAM" id="SSF56281">
    <property type="entry name" value="Metallo-hydrolase/oxidoreductase"/>
    <property type="match status" value="1"/>
</dbReference>
<comment type="caution">
    <text evidence="10">The sequence shown here is derived from an EMBL/GenBank/DDBJ whole genome shotgun (WGS) entry which is preliminary data.</text>
</comment>
<dbReference type="EMBL" id="WESC01000004">
    <property type="protein sequence ID" value="KAB7741313.1"/>
    <property type="molecule type" value="Genomic_DNA"/>
</dbReference>
<accession>A0A6N6VM30</accession>
<evidence type="ECO:0000256" key="5">
    <source>
        <dbReference type="ARBA" id="ARBA00033751"/>
    </source>
</evidence>
<dbReference type="PANTHER" id="PTHR43223:SF1">
    <property type="entry name" value="ALKYL_ARYL-SULFATASE BDS1"/>
    <property type="match status" value="1"/>
</dbReference>
<dbReference type="GO" id="GO:0018741">
    <property type="term" value="F:linear primary-alkylsulfatase activity"/>
    <property type="evidence" value="ECO:0007669"/>
    <property type="project" value="UniProtKB-EC"/>
</dbReference>
<dbReference type="PANTHER" id="PTHR43223">
    <property type="entry name" value="ALKYL/ARYL-SULFATASE"/>
    <property type="match status" value="1"/>
</dbReference>
<evidence type="ECO:0000313" key="10">
    <source>
        <dbReference type="EMBL" id="KAB7741313.1"/>
    </source>
</evidence>
<evidence type="ECO:0000256" key="7">
    <source>
        <dbReference type="ARBA" id="ARBA00068034"/>
    </source>
</evidence>
<dbReference type="GO" id="GO:0018909">
    <property type="term" value="P:dodecyl sulfate metabolic process"/>
    <property type="evidence" value="ECO:0007669"/>
    <property type="project" value="InterPro"/>
</dbReference>
<dbReference type="InterPro" id="IPR036866">
    <property type="entry name" value="RibonucZ/Hydroxyglut_hydro"/>
</dbReference>
<keyword evidence="4" id="KW-0862">Zinc</keyword>
<comment type="similarity">
    <text evidence="5">Belongs to the metallo-beta-lactamase superfamily. Type III sulfatase family.</text>
</comment>
<dbReference type="Pfam" id="PF14863">
    <property type="entry name" value="Alkyl_sulf_dimr"/>
    <property type="match status" value="1"/>
</dbReference>
<evidence type="ECO:0000313" key="11">
    <source>
        <dbReference type="Proteomes" id="UP000468901"/>
    </source>
</evidence>
<proteinExistence type="inferred from homology"/>
<dbReference type="Gene3D" id="1.25.40.880">
    <property type="entry name" value="Alkyl sulfatase, dimerisation domain"/>
    <property type="match status" value="1"/>
</dbReference>
<comment type="cofactor">
    <cofactor evidence="1">
        <name>Zn(2+)</name>
        <dbReference type="ChEBI" id="CHEBI:29105"/>
    </cofactor>
</comment>
<dbReference type="InterPro" id="IPR052195">
    <property type="entry name" value="Bact_Alkyl/Aryl-Sulfatase"/>
</dbReference>
<dbReference type="EC" id="3.1.6.21" evidence="6"/>
<dbReference type="Pfam" id="PF00753">
    <property type="entry name" value="Lactamase_B"/>
    <property type="match status" value="1"/>
</dbReference>
<dbReference type="Gene3D" id="3.30.1050.10">
    <property type="entry name" value="SCP2 sterol-binding domain"/>
    <property type="match status" value="1"/>
</dbReference>
<dbReference type="Proteomes" id="UP000468901">
    <property type="component" value="Unassembled WGS sequence"/>
</dbReference>
<evidence type="ECO:0000256" key="4">
    <source>
        <dbReference type="ARBA" id="ARBA00022833"/>
    </source>
</evidence>
<evidence type="ECO:0000256" key="6">
    <source>
        <dbReference type="ARBA" id="ARBA00066568"/>
    </source>
</evidence>
<evidence type="ECO:0000256" key="2">
    <source>
        <dbReference type="ARBA" id="ARBA00022723"/>
    </source>
</evidence>
<dbReference type="GO" id="GO:0046983">
    <property type="term" value="F:protein dimerization activity"/>
    <property type="evidence" value="ECO:0007669"/>
    <property type="project" value="InterPro"/>
</dbReference>
<dbReference type="GO" id="GO:0046872">
    <property type="term" value="F:metal ion binding"/>
    <property type="evidence" value="ECO:0007669"/>
    <property type="project" value="UniProtKB-KW"/>
</dbReference>
<dbReference type="FunFam" id="1.25.40.880:FF:000001">
    <property type="entry name" value="SDS hydrolase SdsA1"/>
    <property type="match status" value="1"/>
</dbReference>
<reference evidence="10 11" key="1">
    <citation type="submission" date="2019-09" db="EMBL/GenBank/DDBJ databases">
        <title>Parvibaculum sedimenti sp. nov., isolated from sediment.</title>
        <authorList>
            <person name="Wang Y."/>
        </authorList>
    </citation>
    <scope>NUCLEOTIDE SEQUENCE [LARGE SCALE GENOMIC DNA]</scope>
    <source>
        <strain evidence="10 11">HXT-9</strain>
    </source>
</reference>
<dbReference type="SUPFAM" id="SSF55718">
    <property type="entry name" value="SCP-like"/>
    <property type="match status" value="1"/>
</dbReference>
<evidence type="ECO:0000256" key="3">
    <source>
        <dbReference type="ARBA" id="ARBA00022801"/>
    </source>
</evidence>
<dbReference type="AlphaFoldDB" id="A0A6N6VM30"/>
<evidence type="ECO:0000256" key="1">
    <source>
        <dbReference type="ARBA" id="ARBA00001947"/>
    </source>
</evidence>
<dbReference type="CDD" id="cd07710">
    <property type="entry name" value="arylsulfatase_Sdsa1-like_MBL-fold"/>
    <property type="match status" value="1"/>
</dbReference>
<dbReference type="RefSeq" id="WP_152215283.1">
    <property type="nucleotide sequence ID" value="NZ_WESC01000004.1"/>
</dbReference>
<name>A0A6N6VM30_9HYPH</name>
<feature type="domain" description="Metallo-beta-lactamase" evidence="9">
    <location>
        <begin position="109"/>
        <end position="331"/>
    </location>
</feature>
<dbReference type="FunFam" id="3.60.15.30:FF:000001">
    <property type="entry name" value="Alkyl/aryl-sulfatase BDS1"/>
    <property type="match status" value="1"/>
</dbReference>
<sequence>MNKPQANAPKEASEATCRAHGYLHGQLPKETGEDFELARRGFIATIPDAKSLNEAGFPVWDMSAFSFIEEGSPAPATVNPSLWRQAQLNSIHGLFKVSESIYQVRNFDLSNITFIEGKTGIIVIDPLISSETARTSLALYREHRGQRPVVAVIYTHSHVDHYGGVKGVLSDEDIARGDIRIIAPEGFLEEAVSENVLAGNAMGRRATYMYGALLPRGPKGHVDAGLGKTVSLGQVSLVPPNEIITHTGETLNVDGVEIVFQLTPDSEAPAEMNFFFPQMKALCMAENCSCHMHNLYTPRGAQVRDAKSWSHYIDEAIDIFGGKTEVLFASHHWPRWGRDVAIAFLEKQRDMYKYVHDQTLRLANHGLTPIEIAEEIALPPTLASEWYTRGYYGTLNHNAKAVYQRYLGWFDGNPAHLHPLPPVDAAKRYVEFMGGPAAVLRKARECFDKGEYRWVAEVVNHLVFSDPANADARHLQADALEQLGYQAESGPWRAFYLTAAMELRNPRPASPTPRPGAAGQVRTLPVERILDSLSVRLNGPKAGARHFAFNLGFTDTGETFLLSVENGVLHHRRDRIDPKADASIKLTRMGLADIVLREKTLADLVAANTASVEGNGKAFDDLVELLDVFDFWFEIVMP</sequence>
<dbReference type="InterPro" id="IPR036527">
    <property type="entry name" value="SCP2_sterol-bd_dom_sf"/>
</dbReference>
<dbReference type="SMART" id="SM00849">
    <property type="entry name" value="Lactamase_B"/>
    <property type="match status" value="1"/>
</dbReference>